<dbReference type="Gene3D" id="3.20.70.20">
    <property type="match status" value="1"/>
</dbReference>
<dbReference type="InterPro" id="IPR000788">
    <property type="entry name" value="RNR_lg_C"/>
</dbReference>
<keyword evidence="3" id="KW-0021">Allosteric enzyme</keyword>
<evidence type="ECO:0000259" key="12">
    <source>
        <dbReference type="PROSITE" id="PS51161"/>
    </source>
</evidence>
<evidence type="ECO:0000313" key="13">
    <source>
        <dbReference type="EMBL" id="UZP73346.1"/>
    </source>
</evidence>
<organism evidence="13 14">
    <name type="scientific">Candidatus Paraluminiphilus aquimaris</name>
    <dbReference type="NCBI Taxonomy" id="2518994"/>
    <lineage>
        <taxon>Bacteria</taxon>
        <taxon>Pseudomonadati</taxon>
        <taxon>Pseudomonadota</taxon>
        <taxon>Gammaproteobacteria</taxon>
        <taxon>Cellvibrionales</taxon>
        <taxon>Halieaceae</taxon>
        <taxon>Candidatus Paraluminiphilus</taxon>
    </lineage>
</organism>
<protein>
    <recommendedName>
        <fullName evidence="2 10">Ribonucleoside-diphosphate reductase</fullName>
        <ecNumber evidence="2 10">1.17.4.1</ecNumber>
    </recommendedName>
</protein>
<dbReference type="Pfam" id="PF00317">
    <property type="entry name" value="Ribonuc_red_lgN"/>
    <property type="match status" value="1"/>
</dbReference>
<evidence type="ECO:0000256" key="5">
    <source>
        <dbReference type="ARBA" id="ARBA00022840"/>
    </source>
</evidence>
<keyword evidence="4 9" id="KW-0547">Nucleotide-binding</keyword>
<dbReference type="EC" id="1.17.4.1" evidence="2 10"/>
<evidence type="ECO:0000256" key="11">
    <source>
        <dbReference type="SAM" id="MobiDB-lite"/>
    </source>
</evidence>
<comment type="function">
    <text evidence="10">Provides the precursors necessary for DNA synthesis. Catalyzes the biosynthesis of deoxyribonucleotides from the corresponding ribonucleotides.</text>
</comment>
<dbReference type="Pfam" id="PF02867">
    <property type="entry name" value="Ribonuc_red_lgC"/>
    <property type="match status" value="1"/>
</dbReference>
<dbReference type="InterPro" id="IPR039718">
    <property type="entry name" value="Rrm1"/>
</dbReference>
<dbReference type="PRINTS" id="PR01183">
    <property type="entry name" value="RIBORDTASEM1"/>
</dbReference>
<proteinExistence type="inferred from homology"/>
<feature type="domain" description="ATP-cone" evidence="12">
    <location>
        <begin position="152"/>
        <end position="241"/>
    </location>
</feature>
<comment type="catalytic activity">
    <reaction evidence="8 10">
        <text>a 2'-deoxyribonucleoside 5'-diphosphate + [thioredoxin]-disulfide + H2O = a ribonucleoside 5'-diphosphate + [thioredoxin]-dithiol</text>
        <dbReference type="Rhea" id="RHEA:23252"/>
        <dbReference type="Rhea" id="RHEA-COMP:10698"/>
        <dbReference type="Rhea" id="RHEA-COMP:10700"/>
        <dbReference type="ChEBI" id="CHEBI:15377"/>
        <dbReference type="ChEBI" id="CHEBI:29950"/>
        <dbReference type="ChEBI" id="CHEBI:50058"/>
        <dbReference type="ChEBI" id="CHEBI:57930"/>
        <dbReference type="ChEBI" id="CHEBI:73316"/>
        <dbReference type="EC" id="1.17.4.1"/>
    </reaction>
</comment>
<reference evidence="13 14" key="1">
    <citation type="submission" date="2019-02" db="EMBL/GenBank/DDBJ databases">
        <title>Halieaceae_genomes.</title>
        <authorList>
            <person name="Li S.-H."/>
        </authorList>
    </citation>
    <scope>NUCLEOTIDE SEQUENCE [LARGE SCALE GENOMIC DNA]</scope>
    <source>
        <strain evidence="13 14">JH123</strain>
    </source>
</reference>
<dbReference type="SUPFAM" id="SSF48168">
    <property type="entry name" value="R1 subunit of ribonucleotide reductase, N-terminal domain"/>
    <property type="match status" value="1"/>
</dbReference>
<dbReference type="Pfam" id="PF03477">
    <property type="entry name" value="ATP-cone"/>
    <property type="match status" value="2"/>
</dbReference>
<dbReference type="PROSITE" id="PS51161">
    <property type="entry name" value="ATP_CONE"/>
    <property type="match status" value="2"/>
</dbReference>
<dbReference type="NCBIfam" id="TIGR02506">
    <property type="entry name" value="NrdE_NrdA"/>
    <property type="match status" value="1"/>
</dbReference>
<evidence type="ECO:0000256" key="10">
    <source>
        <dbReference type="RuleBase" id="RU003410"/>
    </source>
</evidence>
<dbReference type="SUPFAM" id="SSF51998">
    <property type="entry name" value="PFL-like glycyl radical enzymes"/>
    <property type="match status" value="1"/>
</dbReference>
<dbReference type="EMBL" id="CP036501">
    <property type="protein sequence ID" value="UZP73346.1"/>
    <property type="molecule type" value="Genomic_DNA"/>
</dbReference>
<name>A0ABY6Q3Y0_9GAMM</name>
<dbReference type="RefSeq" id="WP_279242124.1">
    <property type="nucleotide sequence ID" value="NZ_CP036501.1"/>
</dbReference>
<evidence type="ECO:0000256" key="4">
    <source>
        <dbReference type="ARBA" id="ARBA00022741"/>
    </source>
</evidence>
<feature type="region of interest" description="Disordered" evidence="11">
    <location>
        <begin position="1"/>
        <end position="29"/>
    </location>
</feature>
<evidence type="ECO:0000256" key="6">
    <source>
        <dbReference type="ARBA" id="ARBA00023002"/>
    </source>
</evidence>
<accession>A0ABY6Q3Y0</accession>
<dbReference type="InterPro" id="IPR005144">
    <property type="entry name" value="ATP-cone_dom"/>
</dbReference>
<sequence>MQTGSESVGNQTPATPPVTGTPSQTRLAATAPGQMRVIKRNGTVVSFEDSKISVAITKAFLAVEGGTAAASSRIHETVAKLTEQVVGTFKRRMPSGGTIHIEDIQDQVELALMRAGEHLIARDYVIYRESRRQARVEKEALSPESEAAAGAINVVGADGNSKPLDIERIRTIVAEACMDLSDVSEAAIIDEALKNLYNGVTEHELSTSLVITARTMIEQEPNYSSAAARLLLDNLRAEGLSFLNVADSATQGDMETYYPQALKSFISRGIELELLAPNLAEYDLDMLGEALLPERDLQFSYLGLQTLYDRYFIHSDETRFELPQLFFMRVAMGLATREEDKNARAIEFYQLLSSFDYMSSTPTLFNSGTLRPQLSSCYLTTVPDDLHGIYGAIQDNAMLSKFAGGLGNDWTPVRALGAYIKGTNGKSQGVVPFLKVVNDTAVAVNQGGKRKGAVCAYLETWHMDIEEFLELRKNTGDDRRRTHDMNTANWVPDLFMKRVFEDGDWTLFSPNDVPDLHDLYGSAFEERYAQYEEQTRNGELKLYKTMKAQALWRKMLGMIFETGHPWITFKDPCNIRSPQQHCGVVHSSNLCTEITLNTSKDEIAVCNLGSVNLPQHIENGELNIDKLRKTVTTAIRMLDNVIDINYYSVETSENSNMKHRPIGLGLMGFQDALYKTDISYASEQAVEFADKSMEAISYFAISASTDLAAERGAYSSYEGSLWSQGIFPIDSLNMLVEQRGSEYISVNQDSSMDWDALRGKVAQQGMRNSNVMAIAPTATIANITGVSQSIEPTYQNLYVKSNLSGEFTVVNPYLVRDLKERGLWDKVMVNDLKYFDGSVQAVDRIPADLKAKYSTAFEIEPRWLVDSASRRQKWIDQAQSLNLYINNASGKKLDVTYRMAWFSGLKTTYYLRSLAATGTEKSTVNTGQLNAVSQQAAEAAPVQPAPVPKACSLDDPDCEACQ</sequence>
<keyword evidence="5 9" id="KW-0067">ATP-binding</keyword>
<gene>
    <name evidence="13" type="ORF">E0F26_00720</name>
</gene>
<dbReference type="PANTHER" id="PTHR11573:SF6">
    <property type="entry name" value="RIBONUCLEOSIDE-DIPHOSPHATE REDUCTASE LARGE SUBUNIT"/>
    <property type="match status" value="1"/>
</dbReference>
<evidence type="ECO:0000256" key="9">
    <source>
        <dbReference type="PROSITE-ProRule" id="PRU00492"/>
    </source>
</evidence>
<keyword evidence="6 10" id="KW-0560">Oxidoreductase</keyword>
<evidence type="ECO:0000256" key="3">
    <source>
        <dbReference type="ARBA" id="ARBA00022533"/>
    </source>
</evidence>
<evidence type="ECO:0000256" key="1">
    <source>
        <dbReference type="ARBA" id="ARBA00010406"/>
    </source>
</evidence>
<feature type="domain" description="ATP-cone" evidence="12">
    <location>
        <begin position="35"/>
        <end position="135"/>
    </location>
</feature>
<dbReference type="PROSITE" id="PS00089">
    <property type="entry name" value="RIBORED_LARGE"/>
    <property type="match status" value="1"/>
</dbReference>
<dbReference type="NCBIfam" id="NF005544">
    <property type="entry name" value="PRK07207.1"/>
    <property type="match status" value="1"/>
</dbReference>
<dbReference type="CDD" id="cd01679">
    <property type="entry name" value="RNR_I"/>
    <property type="match status" value="1"/>
</dbReference>
<keyword evidence="14" id="KW-1185">Reference proteome</keyword>
<dbReference type="InterPro" id="IPR013509">
    <property type="entry name" value="RNR_lsu_N"/>
</dbReference>
<dbReference type="PANTHER" id="PTHR11573">
    <property type="entry name" value="RIBONUCLEOSIDE-DIPHOSPHATE REDUCTASE LARGE CHAIN"/>
    <property type="match status" value="1"/>
</dbReference>
<evidence type="ECO:0000256" key="7">
    <source>
        <dbReference type="ARBA" id="ARBA00023116"/>
    </source>
</evidence>
<evidence type="ECO:0000256" key="2">
    <source>
        <dbReference type="ARBA" id="ARBA00012274"/>
    </source>
</evidence>
<keyword evidence="7 10" id="KW-0215">Deoxyribonucleotide synthesis</keyword>
<dbReference type="InterPro" id="IPR008926">
    <property type="entry name" value="RNR_R1-su_N"/>
</dbReference>
<comment type="similarity">
    <text evidence="1 10">Belongs to the ribonucleoside diphosphate reductase large chain family.</text>
</comment>
<dbReference type="InterPro" id="IPR013346">
    <property type="entry name" value="NrdE_NrdA_C"/>
</dbReference>
<evidence type="ECO:0000256" key="8">
    <source>
        <dbReference type="ARBA" id="ARBA00047754"/>
    </source>
</evidence>
<feature type="compositionally biased region" description="Polar residues" evidence="11">
    <location>
        <begin position="1"/>
        <end position="27"/>
    </location>
</feature>
<dbReference type="Proteomes" id="UP001317963">
    <property type="component" value="Chromosome"/>
</dbReference>
<evidence type="ECO:0000313" key="14">
    <source>
        <dbReference type="Proteomes" id="UP001317963"/>
    </source>
</evidence>